<dbReference type="GO" id="GO:0003676">
    <property type="term" value="F:nucleic acid binding"/>
    <property type="evidence" value="ECO:0007669"/>
    <property type="project" value="InterPro"/>
</dbReference>
<evidence type="ECO:0000313" key="1">
    <source>
        <dbReference type="EMBL" id="KAJ0201598.1"/>
    </source>
</evidence>
<accession>A0A9R1V8Z5</accession>
<organism evidence="1 2">
    <name type="scientific">Lactuca sativa</name>
    <name type="common">Garden lettuce</name>
    <dbReference type="NCBI Taxonomy" id="4236"/>
    <lineage>
        <taxon>Eukaryota</taxon>
        <taxon>Viridiplantae</taxon>
        <taxon>Streptophyta</taxon>
        <taxon>Embryophyta</taxon>
        <taxon>Tracheophyta</taxon>
        <taxon>Spermatophyta</taxon>
        <taxon>Magnoliopsida</taxon>
        <taxon>eudicotyledons</taxon>
        <taxon>Gunneridae</taxon>
        <taxon>Pentapetalae</taxon>
        <taxon>asterids</taxon>
        <taxon>campanulids</taxon>
        <taxon>Asterales</taxon>
        <taxon>Asteraceae</taxon>
        <taxon>Cichorioideae</taxon>
        <taxon>Cichorieae</taxon>
        <taxon>Lactucinae</taxon>
        <taxon>Lactuca</taxon>
    </lineage>
</organism>
<reference evidence="1 2" key="1">
    <citation type="journal article" date="2017" name="Nat. Commun.">
        <title>Genome assembly with in vitro proximity ligation data and whole-genome triplication in lettuce.</title>
        <authorList>
            <person name="Reyes-Chin-Wo S."/>
            <person name="Wang Z."/>
            <person name="Yang X."/>
            <person name="Kozik A."/>
            <person name="Arikit S."/>
            <person name="Song C."/>
            <person name="Xia L."/>
            <person name="Froenicke L."/>
            <person name="Lavelle D.O."/>
            <person name="Truco M.J."/>
            <person name="Xia R."/>
            <person name="Zhu S."/>
            <person name="Xu C."/>
            <person name="Xu H."/>
            <person name="Xu X."/>
            <person name="Cox K."/>
            <person name="Korf I."/>
            <person name="Meyers B.C."/>
            <person name="Michelmore R.W."/>
        </authorList>
    </citation>
    <scope>NUCLEOTIDE SEQUENCE [LARGE SCALE GENOMIC DNA]</scope>
    <source>
        <strain evidence="2">cv. Salinas</strain>
        <tissue evidence="1">Seedlings</tissue>
    </source>
</reference>
<dbReference type="EMBL" id="NBSK02000006">
    <property type="protein sequence ID" value="KAJ0201598.1"/>
    <property type="molecule type" value="Genomic_DNA"/>
</dbReference>
<name>A0A9R1V8Z5_LACSA</name>
<dbReference type="GO" id="GO:0008270">
    <property type="term" value="F:zinc ion binding"/>
    <property type="evidence" value="ECO:0007669"/>
    <property type="project" value="InterPro"/>
</dbReference>
<protein>
    <recommendedName>
        <fullName evidence="3">CCHC-type domain-containing protein</fullName>
    </recommendedName>
</protein>
<dbReference type="SUPFAM" id="SSF57756">
    <property type="entry name" value="Retrovirus zinc finger-like domains"/>
    <property type="match status" value="1"/>
</dbReference>
<comment type="caution">
    <text evidence="1">The sequence shown here is derived from an EMBL/GenBank/DDBJ whole genome shotgun (WGS) entry which is preliminary data.</text>
</comment>
<sequence length="81" mass="8886">MSLENASQGSCMGASQIDMMPQLSVRDPLGPTTKKWHPKIASRIKSSLEAPKKRTCSYCQGLGHYATSCLKRKADESLQDT</sequence>
<gene>
    <name evidence="1" type="ORF">LSAT_V11C600325970</name>
</gene>
<dbReference type="Gene3D" id="4.10.60.10">
    <property type="entry name" value="Zinc finger, CCHC-type"/>
    <property type="match status" value="1"/>
</dbReference>
<keyword evidence="2" id="KW-1185">Reference proteome</keyword>
<evidence type="ECO:0000313" key="2">
    <source>
        <dbReference type="Proteomes" id="UP000235145"/>
    </source>
</evidence>
<dbReference type="InterPro" id="IPR036875">
    <property type="entry name" value="Znf_CCHC_sf"/>
</dbReference>
<evidence type="ECO:0008006" key="3">
    <source>
        <dbReference type="Google" id="ProtNLM"/>
    </source>
</evidence>
<dbReference type="AlphaFoldDB" id="A0A9R1V8Z5"/>
<proteinExistence type="predicted"/>
<dbReference type="Proteomes" id="UP000235145">
    <property type="component" value="Unassembled WGS sequence"/>
</dbReference>